<gene>
    <name evidence="7 12" type="primary">araB</name>
    <name evidence="12" type="ORF">SANBI_000685</name>
</gene>
<dbReference type="EC" id="2.7.1.16" evidence="7 8"/>
<dbReference type="Proteomes" id="UP001304340">
    <property type="component" value="Chromosome"/>
</dbReference>
<accession>A0AAF1C4S3</accession>
<dbReference type="NCBIfam" id="NF003154">
    <property type="entry name" value="PRK04123.1"/>
    <property type="match status" value="1"/>
</dbReference>
<dbReference type="PANTHER" id="PTHR43435:SF4">
    <property type="entry name" value="FGGY CARBOHYDRATE KINASE DOMAIN-CONTAINING PROTEIN"/>
    <property type="match status" value="1"/>
</dbReference>
<dbReference type="GO" id="GO:0019150">
    <property type="term" value="F:D-ribulokinase activity"/>
    <property type="evidence" value="ECO:0007669"/>
    <property type="project" value="TreeGrafter"/>
</dbReference>
<evidence type="ECO:0000256" key="4">
    <source>
        <dbReference type="ARBA" id="ARBA00022840"/>
    </source>
</evidence>
<keyword evidence="6 7" id="KW-0119">Carbohydrate metabolism</keyword>
<keyword evidence="4 7" id="KW-0067">ATP-binding</keyword>
<dbReference type="KEGG" id="sbil:SANBI_000685"/>
<evidence type="ECO:0000256" key="7">
    <source>
        <dbReference type="HAMAP-Rule" id="MF_00520"/>
    </source>
</evidence>
<dbReference type="Pfam" id="PF02782">
    <property type="entry name" value="FGGY_C"/>
    <property type="match status" value="1"/>
</dbReference>
<comment type="similarity">
    <text evidence="7 9">Belongs to the ribulokinase family.</text>
</comment>
<dbReference type="PANTHER" id="PTHR43435">
    <property type="entry name" value="RIBULOKINASE"/>
    <property type="match status" value="1"/>
</dbReference>
<dbReference type="PIRSF" id="PIRSF000538">
    <property type="entry name" value="GlpK"/>
    <property type="match status" value="1"/>
</dbReference>
<evidence type="ECO:0000256" key="2">
    <source>
        <dbReference type="ARBA" id="ARBA00022741"/>
    </source>
</evidence>
<evidence type="ECO:0000256" key="3">
    <source>
        <dbReference type="ARBA" id="ARBA00022777"/>
    </source>
</evidence>
<dbReference type="GO" id="GO:0005524">
    <property type="term" value="F:ATP binding"/>
    <property type="evidence" value="ECO:0007669"/>
    <property type="project" value="UniProtKB-UniRule"/>
</dbReference>
<dbReference type="RefSeq" id="WP_319158938.1">
    <property type="nucleotide sequence ID" value="NZ_CP138359.1"/>
</dbReference>
<dbReference type="GO" id="GO:0005737">
    <property type="term" value="C:cytoplasm"/>
    <property type="evidence" value="ECO:0007669"/>
    <property type="project" value="TreeGrafter"/>
</dbReference>
<evidence type="ECO:0000256" key="9">
    <source>
        <dbReference type="RuleBase" id="RU003455"/>
    </source>
</evidence>
<feature type="domain" description="Carbohydrate kinase FGGY C-terminal" evidence="11">
    <location>
        <begin position="303"/>
        <end position="500"/>
    </location>
</feature>
<comment type="catalytic activity">
    <reaction evidence="7">
        <text>D-ribulose + ATP = D-ribulose 5-phosphate + ADP + H(+)</text>
        <dbReference type="Rhea" id="RHEA:17601"/>
        <dbReference type="ChEBI" id="CHEBI:15378"/>
        <dbReference type="ChEBI" id="CHEBI:17173"/>
        <dbReference type="ChEBI" id="CHEBI:30616"/>
        <dbReference type="ChEBI" id="CHEBI:58121"/>
        <dbReference type="ChEBI" id="CHEBI:456216"/>
        <dbReference type="EC" id="2.7.1.16"/>
    </reaction>
</comment>
<evidence type="ECO:0000256" key="10">
    <source>
        <dbReference type="SAM" id="MobiDB-lite"/>
    </source>
</evidence>
<feature type="region of interest" description="Disordered" evidence="10">
    <location>
        <begin position="564"/>
        <end position="592"/>
    </location>
</feature>
<evidence type="ECO:0000256" key="5">
    <source>
        <dbReference type="ARBA" id="ARBA00022935"/>
    </source>
</evidence>
<dbReference type="SUPFAM" id="SSF53067">
    <property type="entry name" value="Actin-like ATPase domain"/>
    <property type="match status" value="2"/>
</dbReference>
<evidence type="ECO:0000259" key="11">
    <source>
        <dbReference type="Pfam" id="PF02782"/>
    </source>
</evidence>
<dbReference type="NCBIfam" id="TIGR01234">
    <property type="entry name" value="L-ribulokinase"/>
    <property type="match status" value="1"/>
</dbReference>
<evidence type="ECO:0000256" key="1">
    <source>
        <dbReference type="ARBA" id="ARBA00022679"/>
    </source>
</evidence>
<dbReference type="EMBL" id="CP138359">
    <property type="protein sequence ID" value="WPF83043.1"/>
    <property type="molecule type" value="Genomic_DNA"/>
</dbReference>
<keyword evidence="2 7" id="KW-0547">Nucleotide-binding</keyword>
<name>A0AAF1C4S3_9MICO</name>
<protein>
    <recommendedName>
        <fullName evidence="7 8">Ribulokinase</fullName>
        <ecNumber evidence="7 8">2.7.1.16</ecNumber>
    </recommendedName>
</protein>
<proteinExistence type="inferred from homology"/>
<dbReference type="GO" id="GO:0019569">
    <property type="term" value="P:L-arabinose catabolic process to D-xylulose 5-phosphate"/>
    <property type="evidence" value="ECO:0007669"/>
    <property type="project" value="UniProtKB-UniRule"/>
</dbReference>
<dbReference type="Gene3D" id="3.30.420.40">
    <property type="match status" value="2"/>
</dbReference>
<dbReference type="InterPro" id="IPR000577">
    <property type="entry name" value="Carb_kinase_FGGY"/>
</dbReference>
<evidence type="ECO:0000256" key="6">
    <source>
        <dbReference type="ARBA" id="ARBA00023277"/>
    </source>
</evidence>
<organism evidence="12 13">
    <name type="scientific">Sanguibacter biliveldensis</name>
    <dbReference type="NCBI Taxonomy" id="3030830"/>
    <lineage>
        <taxon>Bacteria</taxon>
        <taxon>Bacillati</taxon>
        <taxon>Actinomycetota</taxon>
        <taxon>Actinomycetes</taxon>
        <taxon>Micrococcales</taxon>
        <taxon>Sanguibacteraceae</taxon>
        <taxon>Sanguibacter</taxon>
    </lineage>
</organism>
<dbReference type="InterPro" id="IPR043129">
    <property type="entry name" value="ATPase_NBD"/>
</dbReference>
<feature type="compositionally biased region" description="Polar residues" evidence="10">
    <location>
        <begin position="581"/>
        <end position="592"/>
    </location>
</feature>
<comment type="pathway">
    <text evidence="7 9">Carbohydrate degradation; L-arabinose degradation via L-ribulose; D-xylulose 5-phosphate from L-arabinose (bacterial route): step 2/3.</text>
</comment>
<dbReference type="AlphaFoldDB" id="A0AAF1C4S3"/>
<keyword evidence="1 7" id="KW-0808">Transferase</keyword>
<sequence>MTDSQRALVVGVDYGTLSGRAVVVRVHDGAELGTGVHEYPHAVMDRQLTTGPAWEAGTPVSLAPDWALQVPQDYVDVLKVAVPAAIAQAQADHGIDVADIIGIGTDFTACTMVPTTSDGTPLCELDGLGDRPHAYVKLWRHHAAQGQADRINELAHSRGESWISRYGGLISSEWEFAKGLEILEEDREVYDRMDHWVEAADWIVWQLSGDYVRNACTAGYKGIYQDGQYPSEEFLSALNPDFGSFVSDKVEHTIGQLGAAAGRLSAEAADWTGLPEGIAVAVGNVDAHVTAPAANAVEPGQMTAIMGTSTCHVMNGEELHSVPGMCGVVEGGIVDGLWGYEAGQSGVGDIFGWFVKSAVPPAYVDAAAAAGRSVHEHLTELARPQQIGEHGLIALDWHSGNRSVLVDHELSGVVVGQTLATTPEDTYRALLEATAFGTRTIVEAFQGSGVPVTELVVAGGLLKNTLLMQIYADVTRLPLSTIASDQGPALGSAIHAAVAAGAYPDVRAAAQVMGKRTVAAYLPIEENAVRYDALFAEYTALHDYFGRGVNEVMHRLKDIRRAAKSAPASAAQTGSVHDGAEQTSSKSSGADA</sequence>
<dbReference type="InterPro" id="IPR005929">
    <property type="entry name" value="Ribulokinase"/>
</dbReference>
<evidence type="ECO:0000313" key="13">
    <source>
        <dbReference type="Proteomes" id="UP001304340"/>
    </source>
</evidence>
<keyword evidence="5 7" id="KW-0054">Arabinose catabolism</keyword>
<evidence type="ECO:0000256" key="8">
    <source>
        <dbReference type="NCBIfam" id="TIGR01234"/>
    </source>
</evidence>
<evidence type="ECO:0000313" key="12">
    <source>
        <dbReference type="EMBL" id="WPF83043.1"/>
    </source>
</evidence>
<comment type="catalytic activity">
    <reaction evidence="7 9">
        <text>L-ribulose + ATP = L-ribulose 5-phosphate + ADP + H(+)</text>
        <dbReference type="Rhea" id="RHEA:22072"/>
        <dbReference type="ChEBI" id="CHEBI:15378"/>
        <dbReference type="ChEBI" id="CHEBI:16880"/>
        <dbReference type="ChEBI" id="CHEBI:30616"/>
        <dbReference type="ChEBI" id="CHEBI:58226"/>
        <dbReference type="ChEBI" id="CHEBI:456216"/>
        <dbReference type="EC" id="2.7.1.16"/>
    </reaction>
</comment>
<reference evidence="13" key="1">
    <citation type="submission" date="2023-11" db="EMBL/GenBank/DDBJ databases">
        <authorList>
            <person name="Helweg L.P."/>
            <person name="Kiel A."/>
            <person name="Hitz F."/>
            <person name="Ruckert-Reed C."/>
            <person name="Busche T."/>
            <person name="Kaltschmidt B."/>
            <person name="Kaltschmidt C."/>
        </authorList>
    </citation>
    <scope>NUCLEOTIDE SEQUENCE [LARGE SCALE GENOMIC DNA]</scope>
    <source>
        <strain evidence="13">4.1</strain>
    </source>
</reference>
<keyword evidence="13" id="KW-1185">Reference proteome</keyword>
<dbReference type="GO" id="GO:0008741">
    <property type="term" value="F:ribulokinase activity"/>
    <property type="evidence" value="ECO:0007669"/>
    <property type="project" value="UniProtKB-UniRule"/>
</dbReference>
<dbReference type="HAMAP" id="MF_00520">
    <property type="entry name" value="Ribulokinase"/>
    <property type="match status" value="1"/>
</dbReference>
<dbReference type="InterPro" id="IPR018485">
    <property type="entry name" value="FGGY_C"/>
</dbReference>
<keyword evidence="3 7" id="KW-0418">Kinase</keyword>
<dbReference type="CDD" id="cd07781">
    <property type="entry name" value="ASKHA_NBD_FGGY_L-RBK"/>
    <property type="match status" value="1"/>
</dbReference>